<evidence type="ECO:0000259" key="3">
    <source>
        <dbReference type="Pfam" id="PF19314"/>
    </source>
</evidence>
<evidence type="ECO:0000256" key="2">
    <source>
        <dbReference type="SAM" id="MobiDB-lite"/>
    </source>
</evidence>
<keyword evidence="5" id="KW-1185">Reference proteome</keyword>
<feature type="domain" description="FHF complex subunit HOOK-interacting protein C-terminal" evidence="3">
    <location>
        <begin position="766"/>
        <end position="821"/>
    </location>
</feature>
<name>A0A0H2RM55_9AGAM</name>
<feature type="compositionally biased region" description="Low complexity" evidence="2">
    <location>
        <begin position="558"/>
        <end position="570"/>
    </location>
</feature>
<protein>
    <recommendedName>
        <fullName evidence="3">FHF complex subunit HOOK-interacting protein C-terminal domain-containing protein</fullName>
    </recommendedName>
</protein>
<feature type="region of interest" description="Disordered" evidence="2">
    <location>
        <begin position="213"/>
        <end position="253"/>
    </location>
</feature>
<dbReference type="Pfam" id="PF10257">
    <property type="entry name" value="RAI16-like"/>
    <property type="match status" value="1"/>
</dbReference>
<dbReference type="InterPro" id="IPR019384">
    <property type="entry name" value="FHIP"/>
</dbReference>
<feature type="region of interest" description="Disordered" evidence="2">
    <location>
        <begin position="932"/>
        <end position="993"/>
    </location>
</feature>
<evidence type="ECO:0000313" key="4">
    <source>
        <dbReference type="EMBL" id="KLO05901.1"/>
    </source>
</evidence>
<gene>
    <name evidence="4" type="ORF">SCHPADRAFT_861910</name>
</gene>
<dbReference type="OrthoDB" id="5350595at2759"/>
<feature type="compositionally biased region" description="Pro residues" evidence="2">
    <location>
        <begin position="974"/>
        <end position="983"/>
    </location>
</feature>
<dbReference type="EMBL" id="KQ086256">
    <property type="protein sequence ID" value="KLO05901.1"/>
    <property type="molecule type" value="Genomic_DNA"/>
</dbReference>
<feature type="region of interest" description="Disordered" evidence="2">
    <location>
        <begin position="538"/>
        <end position="571"/>
    </location>
</feature>
<dbReference type="PANTHER" id="PTHR21705">
    <property type="entry name" value="RAI16 PROTEIN-RELATED"/>
    <property type="match status" value="1"/>
</dbReference>
<dbReference type="AlphaFoldDB" id="A0A0H2RM55"/>
<dbReference type="STRING" id="27342.A0A0H2RM55"/>
<dbReference type="InterPro" id="IPR045669">
    <property type="entry name" value="FHIP_C"/>
</dbReference>
<dbReference type="Proteomes" id="UP000053477">
    <property type="component" value="Unassembled WGS sequence"/>
</dbReference>
<dbReference type="PANTHER" id="PTHR21705:SF11">
    <property type="entry name" value="FHIP FAMILY PROTEIN CG3558"/>
    <property type="match status" value="1"/>
</dbReference>
<proteinExistence type="inferred from homology"/>
<sequence>MDYFSKFLRTPPQIVATKTYDNYAEFVKSWSYVKNTLTHPDERQLAKGIKATNVHDALQTMAESLVQESRMSVDGETGACMEYLLKNDVLGTLVRLSEPDRPSGVQVEVLRAVHNLITDLDEQFLVHSVVHRAVLRLLKSCVGDDIQEQLDGRGRLMGAAGNAVRTSPSEYEEDLVGLLCLLCSRIRTFRELLMIFFYDKHWYHSETLSSVPEVKEDDDYDEDEEDEEPPEASTSALPESSRRSPSPTPSQITVTSAPVSFVAKKPEYEFLLFNYLLRFWHREGKTGDHARMGLIFLMDVAMSPNVPVNRLAGDDSMVLSSSTSSLFQLQQDPVVEAAQALAEYILDGDFTEVLGAGLGAVYSILPSKLDVRYNEPGTGTMQEGGMVIGSFGPLSEEEKLKEEEKRDAAQAAGIEYTSSDEFQQKLKHFVKLLEFLQDVLHRDPARLHPEGNLFDSTTADQSVTVGSAIAQSILDAVRRIFLENVLYPSILECSDLDGSAVAVLSYIDMTFRTLSDAQFVEMILDFLVSEDDIEAPRRHRRRPRERPVLLLDNGSGEPTTLPMTSTPPSSRATKIKRRKSSAMMLLEIEAPDARKQSGYLTSIGRFTLKDLLLANVRSLSQPTATAALQLMQTLIVHHCFLAVDRLFIYSFEPLPEPPVAPKIETVEEDEETFVYPSSDEDETSRREIIVIEKIPDATYSVHEREMELYLGLASRIDPSHKQDAFSTGYEHYLRDSISAITTHGCFNCEHEIPEEPHSKHLLNHSDPVVSAILESLAKFFSNSPETNVALTGMLVALAVCPERSLQGWLLFDPKEMLVKPNVQLGSESGSELAPYSTDGDDRSIDFEVADRLAARQLQLPMLSGEPPGQPKIFTILKDLVKNLDKVRALVENFDVFLSERRQGLLFSENLTDALSLTLDSSNGAVKGVSAVPPAVRSEGVPETPPRVKSKAKSWVSMLTPRSLKTKDAKASPSPSRPTTPPPSVSKTVDASPFGSHYQKTKSIVVEPPTTPTPMSGSWAPMASKQNSFIVEDDVFGSQGQWNEAQSSNSSSNRIITEPKREQIPRNTVSLSLLLDNAVILEECIKELTAIIHARRALGIDDIRYL</sequence>
<feature type="compositionally biased region" description="Acidic residues" evidence="2">
    <location>
        <begin position="215"/>
        <end position="230"/>
    </location>
</feature>
<reference evidence="4 5" key="1">
    <citation type="submission" date="2015-04" db="EMBL/GenBank/DDBJ databases">
        <title>Complete genome sequence of Schizopora paradoxa KUC8140, a cosmopolitan wood degrader in East Asia.</title>
        <authorList>
            <consortium name="DOE Joint Genome Institute"/>
            <person name="Min B."/>
            <person name="Park H."/>
            <person name="Jang Y."/>
            <person name="Kim J.-J."/>
            <person name="Kim K.H."/>
            <person name="Pangilinan J."/>
            <person name="Lipzen A."/>
            <person name="Riley R."/>
            <person name="Grigoriev I.V."/>
            <person name="Spatafora J.W."/>
            <person name="Choi I.-G."/>
        </authorList>
    </citation>
    <scope>NUCLEOTIDE SEQUENCE [LARGE SCALE GENOMIC DNA]</scope>
    <source>
        <strain evidence="4 5">KUC8140</strain>
    </source>
</reference>
<evidence type="ECO:0000256" key="1">
    <source>
        <dbReference type="ARBA" id="ARBA00024336"/>
    </source>
</evidence>
<organism evidence="4 5">
    <name type="scientific">Schizopora paradoxa</name>
    <dbReference type="NCBI Taxonomy" id="27342"/>
    <lineage>
        <taxon>Eukaryota</taxon>
        <taxon>Fungi</taxon>
        <taxon>Dikarya</taxon>
        <taxon>Basidiomycota</taxon>
        <taxon>Agaricomycotina</taxon>
        <taxon>Agaricomycetes</taxon>
        <taxon>Hymenochaetales</taxon>
        <taxon>Schizoporaceae</taxon>
        <taxon>Schizopora</taxon>
    </lineage>
</organism>
<evidence type="ECO:0000313" key="5">
    <source>
        <dbReference type="Proteomes" id="UP000053477"/>
    </source>
</evidence>
<dbReference type="InParanoid" id="A0A0H2RM55"/>
<accession>A0A0H2RM55</accession>
<dbReference type="Pfam" id="PF19314">
    <property type="entry name" value="DUF5917"/>
    <property type="match status" value="1"/>
</dbReference>
<comment type="similarity">
    <text evidence="1">Belongs to the FHIP family.</text>
</comment>